<dbReference type="EMBL" id="JBHSWT010000030">
    <property type="protein sequence ID" value="MFC6770242.1"/>
    <property type="molecule type" value="Genomic_DNA"/>
</dbReference>
<keyword evidence="3" id="KW-1133">Transmembrane helix</keyword>
<keyword evidence="3" id="KW-0472">Membrane</keyword>
<evidence type="ECO:0000313" key="5">
    <source>
        <dbReference type="Proteomes" id="UP001596274"/>
    </source>
</evidence>
<keyword evidence="5" id="KW-1185">Reference proteome</keyword>
<dbReference type="AlphaFoldDB" id="A0ABD5SZD6"/>
<protein>
    <submittedName>
        <fullName evidence="4">PGF-CTERM sorting domain-containing protein</fullName>
    </submittedName>
</protein>
<feature type="region of interest" description="Disordered" evidence="2">
    <location>
        <begin position="956"/>
        <end position="992"/>
    </location>
</feature>
<name>A0ABD5SZD6_9EURY</name>
<feature type="transmembrane region" description="Helical" evidence="3">
    <location>
        <begin position="1009"/>
        <end position="1027"/>
    </location>
</feature>
<gene>
    <name evidence="4" type="ORF">ACFQDD_01660</name>
</gene>
<evidence type="ECO:0000256" key="1">
    <source>
        <dbReference type="ARBA" id="ARBA00022729"/>
    </source>
</evidence>
<reference evidence="4 5" key="1">
    <citation type="journal article" date="2019" name="Int. J. Syst. Evol. Microbiol.">
        <title>The Global Catalogue of Microorganisms (GCM) 10K type strain sequencing project: providing services to taxonomists for standard genome sequencing and annotation.</title>
        <authorList>
            <consortium name="The Broad Institute Genomics Platform"/>
            <consortium name="The Broad Institute Genome Sequencing Center for Infectious Disease"/>
            <person name="Wu L."/>
            <person name="Ma J."/>
        </authorList>
    </citation>
    <scope>NUCLEOTIDE SEQUENCE [LARGE SCALE GENOMIC DNA]</scope>
    <source>
        <strain evidence="4 5">PJ61</strain>
    </source>
</reference>
<dbReference type="Proteomes" id="UP001596274">
    <property type="component" value="Unassembled WGS sequence"/>
</dbReference>
<dbReference type="GO" id="GO:0005886">
    <property type="term" value="C:plasma membrane"/>
    <property type="evidence" value="ECO:0007669"/>
    <property type="project" value="UniProtKB-SubCell"/>
</dbReference>
<evidence type="ECO:0000313" key="4">
    <source>
        <dbReference type="EMBL" id="MFC6770242.1"/>
    </source>
</evidence>
<dbReference type="NCBIfam" id="TIGR04126">
    <property type="entry name" value="PGF_CTERM"/>
    <property type="match status" value="1"/>
</dbReference>
<sequence>MDRTSSPRYVPLAIAAVLVMIVAVGFIGVGEVSAESDYSYSTEINKTGDPENVYPYSDSQNTTNISIKYDVVDENSEIKLYIDISELDLENVNLSDARISEIYMSGGNVTRINDTSEEDTRVLSITLEPDSISGEIKIQKIGISGINSSRVTGVNQIQYHLGVTSNDSSYQTISESGNTYTSSKFKIAAGSLSVVDQATGSTYFSSSTRTKPGVTISNPDANVDSTIIITRGTKQMRIEGAESYSASYLDGSRNITLESNFGGVMNAFLIPTENVEIIEQDGSEYLAESSINSALHYDDFHSFLGSVRFNNQTFESKIESEIIIAESELRDGQDENTPYIISLHPVTTTGKIKHDIIYGYSDVLTGVNNNSKLYIRNKTGKNNTIWHSNQFAASIRLARGYSEGSNIELTDTQILSNTDVHSGFVENGVSDGSIISVLEEFDRNKNGNLATDNYFSANYSNSTIYGGQTIGFDTETETSENIELNRIDGNNSSIITSLGTHINNSTNVAFNTSNLESGEYYLTGGEFEPSTTFEIVEYSEQFVNISSANDGISLGGNFRSFIHHNTPHINVSFLDVESNSTVATVELATPNEGVTPVQFNTYAARNASLSDELVTVGPGATVESVDVAADNESFSSGAYEIAVRSEYDAVTTTNETRITLQNRSTEEITAYTTDQFGPSEFNSVSAIREAIDTEAIASSSSIRATDTVVYAVNASGLAGLPAARNAPLRTGRDLAALGGLQFGVTPTEPSLATAATTDNIGITPENSSVYLDDHGLYLVAEGNEALGVDDAPADGESFTAAFRVTDDTLRDATSDPDDDHVVSTTLTFEIEDDDTRSDGDDESVGGSAGAGGGGGGSAGGGGGGGSGGGGGGGGGLSGGSSGAAGIDSGSGGSTLSAGRSDAWPSDGVTEGDLPSRNGIRFGTRPAADMLTASMSPPLTASLVMSETESGILTERGQSRSDAVVDGQGGMVTGGDVAPKSGRTTDPTRRTATPTYENAPIRATAEDVPGFGPLAAVVAFVLAGVFAVRRR</sequence>
<keyword evidence="1" id="KW-0732">Signal</keyword>
<keyword evidence="3" id="KW-0812">Transmembrane</keyword>
<accession>A0ABD5SZD6</accession>
<dbReference type="InterPro" id="IPR026371">
    <property type="entry name" value="PGF_CTERM"/>
</dbReference>
<evidence type="ECO:0000256" key="3">
    <source>
        <dbReference type="SAM" id="Phobius"/>
    </source>
</evidence>
<proteinExistence type="predicted"/>
<evidence type="ECO:0000256" key="2">
    <source>
        <dbReference type="SAM" id="MobiDB-lite"/>
    </source>
</evidence>
<feature type="transmembrane region" description="Helical" evidence="3">
    <location>
        <begin position="12"/>
        <end position="30"/>
    </location>
</feature>
<dbReference type="GO" id="GO:0030115">
    <property type="term" value="C:S-layer"/>
    <property type="evidence" value="ECO:0007669"/>
    <property type="project" value="UniProtKB-SubCell"/>
</dbReference>
<feature type="compositionally biased region" description="Acidic residues" evidence="2">
    <location>
        <begin position="829"/>
        <end position="843"/>
    </location>
</feature>
<feature type="region of interest" description="Disordered" evidence="2">
    <location>
        <begin position="809"/>
        <end position="922"/>
    </location>
</feature>
<organism evidence="4 5">
    <name type="scientific">Halorubrum pallidum</name>
    <dbReference type="NCBI Taxonomy" id="1526114"/>
    <lineage>
        <taxon>Archaea</taxon>
        <taxon>Methanobacteriati</taxon>
        <taxon>Methanobacteriota</taxon>
        <taxon>Stenosarchaea group</taxon>
        <taxon>Halobacteria</taxon>
        <taxon>Halobacteriales</taxon>
        <taxon>Haloferacaceae</taxon>
        <taxon>Halorubrum</taxon>
    </lineage>
</organism>
<feature type="compositionally biased region" description="Gly residues" evidence="2">
    <location>
        <begin position="846"/>
        <end position="892"/>
    </location>
</feature>
<comment type="caution">
    <text evidence="4">The sequence shown here is derived from an EMBL/GenBank/DDBJ whole genome shotgun (WGS) entry which is preliminary data.</text>
</comment>